<proteinExistence type="inferred from homology"/>
<comment type="caution">
    <text evidence="8">The sequence shown here is derived from an EMBL/GenBank/DDBJ whole genome shotgun (WGS) entry which is preliminary data.</text>
</comment>
<keyword evidence="9" id="KW-1185">Reference proteome</keyword>
<dbReference type="Pfam" id="PF03169">
    <property type="entry name" value="OPT"/>
    <property type="match status" value="1"/>
</dbReference>
<comment type="similarity">
    <text evidence="2">Belongs to the oligopeptide OPT transporter family.</text>
</comment>
<dbReference type="AlphaFoldDB" id="A0A8H4QRQ0"/>
<dbReference type="GO" id="GO:0035673">
    <property type="term" value="F:oligopeptide transmembrane transporter activity"/>
    <property type="evidence" value="ECO:0007669"/>
    <property type="project" value="InterPro"/>
</dbReference>
<accession>A0A8H4QRQ0</accession>
<keyword evidence="6 7" id="KW-0472">Membrane</keyword>
<evidence type="ECO:0000256" key="3">
    <source>
        <dbReference type="ARBA" id="ARBA00022448"/>
    </source>
</evidence>
<organism evidence="8 9">
    <name type="scientific">Agrocybe pediades</name>
    <dbReference type="NCBI Taxonomy" id="84607"/>
    <lineage>
        <taxon>Eukaryota</taxon>
        <taxon>Fungi</taxon>
        <taxon>Dikarya</taxon>
        <taxon>Basidiomycota</taxon>
        <taxon>Agaricomycotina</taxon>
        <taxon>Agaricomycetes</taxon>
        <taxon>Agaricomycetidae</taxon>
        <taxon>Agaricales</taxon>
        <taxon>Agaricineae</taxon>
        <taxon>Strophariaceae</taxon>
        <taxon>Agrocybe</taxon>
    </lineage>
</organism>
<evidence type="ECO:0000256" key="5">
    <source>
        <dbReference type="ARBA" id="ARBA00022989"/>
    </source>
</evidence>
<reference evidence="8 9" key="1">
    <citation type="submission" date="2019-12" db="EMBL/GenBank/DDBJ databases">
        <authorList>
            <person name="Floudas D."/>
            <person name="Bentzer J."/>
            <person name="Ahren D."/>
            <person name="Johansson T."/>
            <person name="Persson P."/>
            <person name="Tunlid A."/>
        </authorList>
    </citation>
    <scope>NUCLEOTIDE SEQUENCE [LARGE SCALE GENOMIC DNA]</scope>
    <source>
        <strain evidence="8 9">CBS 102.39</strain>
    </source>
</reference>
<dbReference type="InterPro" id="IPR004813">
    <property type="entry name" value="OPT"/>
</dbReference>
<evidence type="ECO:0000313" key="8">
    <source>
        <dbReference type="EMBL" id="KAF4615938.1"/>
    </source>
</evidence>
<sequence length="59" mass="6511">MNTGVGFVIMFWLVAPILYFTNVWNSAYLPISAPISFDNQGGIYQAASILVDGILDQEK</sequence>
<dbReference type="EMBL" id="JAACJL010000032">
    <property type="protein sequence ID" value="KAF4615938.1"/>
    <property type="molecule type" value="Genomic_DNA"/>
</dbReference>
<keyword evidence="4 7" id="KW-0812">Transmembrane</keyword>
<keyword evidence="5 7" id="KW-1133">Transmembrane helix</keyword>
<evidence type="ECO:0000256" key="6">
    <source>
        <dbReference type="ARBA" id="ARBA00023136"/>
    </source>
</evidence>
<evidence type="ECO:0000256" key="4">
    <source>
        <dbReference type="ARBA" id="ARBA00022692"/>
    </source>
</evidence>
<evidence type="ECO:0000256" key="2">
    <source>
        <dbReference type="ARBA" id="ARBA00008807"/>
    </source>
</evidence>
<comment type="subcellular location">
    <subcellularLocation>
        <location evidence="1">Membrane</location>
        <topology evidence="1">Multi-pass membrane protein</topology>
    </subcellularLocation>
</comment>
<dbReference type="GO" id="GO:0016020">
    <property type="term" value="C:membrane"/>
    <property type="evidence" value="ECO:0007669"/>
    <property type="project" value="UniProtKB-SubCell"/>
</dbReference>
<feature type="transmembrane region" description="Helical" evidence="7">
    <location>
        <begin position="6"/>
        <end position="24"/>
    </location>
</feature>
<name>A0A8H4QRQ0_9AGAR</name>
<protein>
    <submittedName>
        <fullName evidence="8">Uncharacterized protein</fullName>
    </submittedName>
</protein>
<keyword evidence="3" id="KW-0813">Transport</keyword>
<dbReference type="Proteomes" id="UP000521872">
    <property type="component" value="Unassembled WGS sequence"/>
</dbReference>
<gene>
    <name evidence="8" type="ORF">D9613_011308</name>
</gene>
<evidence type="ECO:0000313" key="9">
    <source>
        <dbReference type="Proteomes" id="UP000521872"/>
    </source>
</evidence>
<evidence type="ECO:0000256" key="7">
    <source>
        <dbReference type="SAM" id="Phobius"/>
    </source>
</evidence>
<evidence type="ECO:0000256" key="1">
    <source>
        <dbReference type="ARBA" id="ARBA00004141"/>
    </source>
</evidence>